<reference evidence="3" key="2">
    <citation type="submission" date="2020-11" db="EMBL/GenBank/DDBJ databases">
        <authorList>
            <person name="McCartney M.A."/>
            <person name="Auch B."/>
            <person name="Kono T."/>
            <person name="Mallez S."/>
            <person name="Becker A."/>
            <person name="Gohl D.M."/>
            <person name="Silverstein K.A.T."/>
            <person name="Koren S."/>
            <person name="Bechman K.B."/>
            <person name="Herman A."/>
            <person name="Abrahante J.E."/>
            <person name="Garbe J."/>
        </authorList>
    </citation>
    <scope>NUCLEOTIDE SEQUENCE</scope>
    <source>
        <strain evidence="3">Duluth1</strain>
        <tissue evidence="3">Whole animal</tissue>
    </source>
</reference>
<feature type="region of interest" description="Disordered" evidence="1">
    <location>
        <begin position="66"/>
        <end position="93"/>
    </location>
</feature>
<evidence type="ECO:0008006" key="5">
    <source>
        <dbReference type="Google" id="ProtNLM"/>
    </source>
</evidence>
<keyword evidence="2" id="KW-0732">Signal</keyword>
<reference evidence="3" key="1">
    <citation type="journal article" date="2019" name="bioRxiv">
        <title>The Genome of the Zebra Mussel, Dreissena polymorpha: A Resource for Invasive Species Research.</title>
        <authorList>
            <person name="McCartney M.A."/>
            <person name="Auch B."/>
            <person name="Kono T."/>
            <person name="Mallez S."/>
            <person name="Zhang Y."/>
            <person name="Obille A."/>
            <person name="Becker A."/>
            <person name="Abrahante J.E."/>
            <person name="Garbe J."/>
            <person name="Badalamenti J.P."/>
            <person name="Herman A."/>
            <person name="Mangelson H."/>
            <person name="Liachko I."/>
            <person name="Sullivan S."/>
            <person name="Sone E.D."/>
            <person name="Koren S."/>
            <person name="Silverstein K.A.T."/>
            <person name="Beckman K.B."/>
            <person name="Gohl D.M."/>
        </authorList>
    </citation>
    <scope>NUCLEOTIDE SEQUENCE</scope>
    <source>
        <strain evidence="3">Duluth1</strain>
        <tissue evidence="3">Whole animal</tissue>
    </source>
</reference>
<dbReference type="EMBL" id="JAIWYP010000002">
    <property type="protein sequence ID" value="KAH3860092.1"/>
    <property type="molecule type" value="Genomic_DNA"/>
</dbReference>
<evidence type="ECO:0000256" key="2">
    <source>
        <dbReference type="SAM" id="SignalP"/>
    </source>
</evidence>
<protein>
    <recommendedName>
        <fullName evidence="5">ShKT domain-containing protein</fullName>
    </recommendedName>
</protein>
<evidence type="ECO:0000256" key="1">
    <source>
        <dbReference type="SAM" id="MobiDB-lite"/>
    </source>
</evidence>
<organism evidence="3 4">
    <name type="scientific">Dreissena polymorpha</name>
    <name type="common">Zebra mussel</name>
    <name type="synonym">Mytilus polymorpha</name>
    <dbReference type="NCBI Taxonomy" id="45954"/>
    <lineage>
        <taxon>Eukaryota</taxon>
        <taxon>Metazoa</taxon>
        <taxon>Spiralia</taxon>
        <taxon>Lophotrochozoa</taxon>
        <taxon>Mollusca</taxon>
        <taxon>Bivalvia</taxon>
        <taxon>Autobranchia</taxon>
        <taxon>Heteroconchia</taxon>
        <taxon>Euheterodonta</taxon>
        <taxon>Imparidentia</taxon>
        <taxon>Neoheterodontei</taxon>
        <taxon>Myida</taxon>
        <taxon>Dreissenoidea</taxon>
        <taxon>Dreissenidae</taxon>
        <taxon>Dreissena</taxon>
    </lineage>
</organism>
<dbReference type="AlphaFoldDB" id="A0A9D4LJW2"/>
<feature type="chain" id="PRO_5039526845" description="ShKT domain-containing protein" evidence="2">
    <location>
        <begin position="22"/>
        <end position="169"/>
    </location>
</feature>
<dbReference type="Proteomes" id="UP000828390">
    <property type="component" value="Unassembled WGS sequence"/>
</dbReference>
<comment type="caution">
    <text evidence="3">The sequence shown here is derived from an EMBL/GenBank/DDBJ whole genome shotgun (WGS) entry which is preliminary data.</text>
</comment>
<feature type="signal peptide" evidence="2">
    <location>
        <begin position="1"/>
        <end position="21"/>
    </location>
</feature>
<accession>A0A9D4LJW2</accession>
<sequence length="169" mass="17373">MWSTVGITICILCLVIERAAGNGNPPGGHDTHNTGGNANPTANQLPHTLAPTHPVITGQLFTDTTYPESTTSAATGSQTTAYSGSTVSEPPTVAPTTVPPPLTTEGTPQIQPALPTSAGCISYNATKHPCKDNSACSLSHVKEVICPDEKEAFYCPITCGCCPVAAHDS</sequence>
<evidence type="ECO:0000313" key="4">
    <source>
        <dbReference type="Proteomes" id="UP000828390"/>
    </source>
</evidence>
<proteinExistence type="predicted"/>
<name>A0A9D4LJW2_DREPO</name>
<keyword evidence="4" id="KW-1185">Reference proteome</keyword>
<gene>
    <name evidence="3" type="ORF">DPMN_022985</name>
</gene>
<evidence type="ECO:0000313" key="3">
    <source>
        <dbReference type="EMBL" id="KAH3860092.1"/>
    </source>
</evidence>
<feature type="compositionally biased region" description="Low complexity" evidence="1">
    <location>
        <begin position="69"/>
        <end position="93"/>
    </location>
</feature>